<organism evidence="11 12">
    <name type="scientific">Corallococcus coralloides</name>
    <name type="common">Myxococcus coralloides</name>
    <dbReference type="NCBI Taxonomy" id="184914"/>
    <lineage>
        <taxon>Bacteria</taxon>
        <taxon>Pseudomonadati</taxon>
        <taxon>Myxococcota</taxon>
        <taxon>Myxococcia</taxon>
        <taxon>Myxococcales</taxon>
        <taxon>Cystobacterineae</taxon>
        <taxon>Myxococcaceae</taxon>
        <taxon>Corallococcus</taxon>
    </lineage>
</organism>
<reference evidence="11 12" key="1">
    <citation type="submission" date="2018-12" db="EMBL/GenBank/DDBJ databases">
        <title>Complete Genome Sequence of the Corallopyronin A producing Myxobacterium Corallococcus coralloides B035.</title>
        <authorList>
            <person name="Bouhired S.M."/>
            <person name="Rupp O."/>
            <person name="Blom J."/>
            <person name="Schaeberle T.F."/>
            <person name="Kehraus S."/>
            <person name="Schiefer A."/>
            <person name="Pfarr K."/>
            <person name="Goesmann A."/>
            <person name="Hoerauf A."/>
            <person name="Koenig G.M."/>
        </authorList>
    </citation>
    <scope>NUCLEOTIDE SEQUENCE [LARGE SCALE GENOMIC DNA]</scope>
    <source>
        <strain evidence="11 12">B035</strain>
    </source>
</reference>
<gene>
    <name evidence="11" type="primary">rnr1</name>
    <name evidence="11" type="ORF">EJ065_0036</name>
</gene>
<comment type="catalytic activity">
    <reaction evidence="1">
        <text>Exonucleolytic cleavage in the 3'- to 5'-direction to yield nucleoside 5'-phosphates.</text>
        <dbReference type="EC" id="3.1.13.1"/>
    </reaction>
</comment>
<dbReference type="InterPro" id="IPR013223">
    <property type="entry name" value="RNase_B_OB_dom"/>
</dbReference>
<evidence type="ECO:0000256" key="2">
    <source>
        <dbReference type="ARBA" id="ARBA00004496"/>
    </source>
</evidence>
<dbReference type="SUPFAM" id="SSF50249">
    <property type="entry name" value="Nucleic acid-binding proteins"/>
    <property type="match status" value="3"/>
</dbReference>
<accession>A0A410RI94</accession>
<dbReference type="PROSITE" id="PS01175">
    <property type="entry name" value="RIBONUCLEASE_II"/>
    <property type="match status" value="1"/>
</dbReference>
<dbReference type="PROSITE" id="PS50126">
    <property type="entry name" value="S1"/>
    <property type="match status" value="1"/>
</dbReference>
<dbReference type="Proteomes" id="UP000288758">
    <property type="component" value="Chromosome"/>
</dbReference>
<dbReference type="PANTHER" id="PTHR23355">
    <property type="entry name" value="RIBONUCLEASE"/>
    <property type="match status" value="1"/>
</dbReference>
<keyword evidence="5" id="KW-0540">Nuclease</keyword>
<keyword evidence="6" id="KW-0378">Hydrolase</keyword>
<dbReference type="EC" id="3.1.13.1" evidence="3"/>
<dbReference type="SMART" id="SM00357">
    <property type="entry name" value="CSP"/>
    <property type="match status" value="1"/>
</dbReference>
<keyword evidence="4" id="KW-0963">Cytoplasm</keyword>
<evidence type="ECO:0000256" key="6">
    <source>
        <dbReference type="ARBA" id="ARBA00022801"/>
    </source>
</evidence>
<protein>
    <recommendedName>
        <fullName evidence="3">exoribonuclease II</fullName>
        <ecNumber evidence="3">3.1.13.1</ecNumber>
    </recommendedName>
</protein>
<evidence type="ECO:0000256" key="8">
    <source>
        <dbReference type="ARBA" id="ARBA00022884"/>
    </source>
</evidence>
<name>A0A410RI94_CORCK</name>
<evidence type="ECO:0000256" key="9">
    <source>
        <dbReference type="SAM" id="MobiDB-lite"/>
    </source>
</evidence>
<sequence length="650" mass="71216">MHPNISPRTREVGYDGTDMDTSASPRTVTGRVDVHPRGFGFLTVQKPGTPEVLSAFIPPPDLNPLFAGDVVSATVTASGEGRWTASGLSLVERTRTVVYGEVVSRKGAFFLRIDKEVSNTDWPLDPGTTPVQHNDAVVARIADGKVVLLYRLEPGADRSLERVIARHGLHRDFPQEVVQEALRAKETPHALGGARRDLRSIPTVTVDAPSTRDIDDAISVLPAGPDGAVRLLVSIADVSESVKENTSLDLEARARATSVYLAGRVLPMLPEELSAHWLSLVPNEERHCLTVELRIDPDGRVTAADVYESLIRSWARLNYDEVAAFLDDNSISPAMEPVREAMPWFRLASARLAVSRAARGGMTMSRDEARFTFDTATGAVSGLAGEKDTSAHNMIERFMVAANEAIATWLMTRGVPTVYRVHEQPDPQRVADVNAFALHSGFAAGFGAQITPLALASFDRQISGAKAEAALRSVLRRSLGPSRYTVKPGPHFGLAAPLYLHFTSPIRRYADLAVHRLIKAYLHGRRDFVHEDPEIEKLSQHINVRARSANRAEGDRHHELEARFMSTRIGQQFPARIVRVKPFGLVAQLDGMWVEGMVPAEGLAGGPYRPDTRELSMVGKTRTFTVGMPINVKVVSTDEQLGRVEFALVE</sequence>
<feature type="domain" description="S1 motif" evidence="10">
    <location>
        <begin position="570"/>
        <end position="649"/>
    </location>
</feature>
<dbReference type="GO" id="GO:0003723">
    <property type="term" value="F:RNA binding"/>
    <property type="evidence" value="ECO:0007669"/>
    <property type="project" value="UniProtKB-KW"/>
</dbReference>
<dbReference type="InterPro" id="IPR011129">
    <property type="entry name" value="CSD"/>
</dbReference>
<dbReference type="AlphaFoldDB" id="A0A410RI94"/>
<proteinExistence type="predicted"/>
<dbReference type="Gene3D" id="2.40.50.140">
    <property type="entry name" value="Nucleic acid-binding proteins"/>
    <property type="match status" value="2"/>
</dbReference>
<dbReference type="EMBL" id="CP034669">
    <property type="protein sequence ID" value="QAT81651.1"/>
    <property type="molecule type" value="Genomic_DNA"/>
</dbReference>
<keyword evidence="7" id="KW-0269">Exonuclease</keyword>
<evidence type="ECO:0000256" key="4">
    <source>
        <dbReference type="ARBA" id="ARBA00022490"/>
    </source>
</evidence>
<evidence type="ECO:0000256" key="5">
    <source>
        <dbReference type="ARBA" id="ARBA00022722"/>
    </source>
</evidence>
<comment type="subcellular location">
    <subcellularLocation>
        <location evidence="2">Cytoplasm</location>
    </subcellularLocation>
</comment>
<dbReference type="GO" id="GO:0006402">
    <property type="term" value="P:mRNA catabolic process"/>
    <property type="evidence" value="ECO:0007669"/>
    <property type="project" value="TreeGrafter"/>
</dbReference>
<dbReference type="InterPro" id="IPR012340">
    <property type="entry name" value="NA-bd_OB-fold"/>
</dbReference>
<dbReference type="Pfam" id="PF00773">
    <property type="entry name" value="RNB"/>
    <property type="match status" value="1"/>
</dbReference>
<dbReference type="InterPro" id="IPR003029">
    <property type="entry name" value="S1_domain"/>
</dbReference>
<dbReference type="GO" id="GO:0008859">
    <property type="term" value="F:exoribonuclease II activity"/>
    <property type="evidence" value="ECO:0007669"/>
    <property type="project" value="UniProtKB-EC"/>
</dbReference>
<keyword evidence="8" id="KW-0694">RNA-binding</keyword>
<dbReference type="InterPro" id="IPR022966">
    <property type="entry name" value="RNase_II/R_CS"/>
</dbReference>
<evidence type="ECO:0000313" key="12">
    <source>
        <dbReference type="Proteomes" id="UP000288758"/>
    </source>
</evidence>
<dbReference type="PANTHER" id="PTHR23355:SF9">
    <property type="entry name" value="DIS3-LIKE EXONUCLEASE 2"/>
    <property type="match status" value="1"/>
</dbReference>
<evidence type="ECO:0000256" key="3">
    <source>
        <dbReference type="ARBA" id="ARBA00012163"/>
    </source>
</evidence>
<evidence type="ECO:0000313" key="11">
    <source>
        <dbReference type="EMBL" id="QAT81651.1"/>
    </source>
</evidence>
<dbReference type="InterPro" id="IPR004476">
    <property type="entry name" value="RNase_II/RNase_R"/>
</dbReference>
<feature type="region of interest" description="Disordered" evidence="9">
    <location>
        <begin position="1"/>
        <end position="30"/>
    </location>
</feature>
<dbReference type="SMART" id="SM00955">
    <property type="entry name" value="RNB"/>
    <property type="match status" value="1"/>
</dbReference>
<dbReference type="GO" id="GO:0005829">
    <property type="term" value="C:cytosol"/>
    <property type="evidence" value="ECO:0007669"/>
    <property type="project" value="TreeGrafter"/>
</dbReference>
<evidence type="ECO:0000259" key="10">
    <source>
        <dbReference type="PROSITE" id="PS50126"/>
    </source>
</evidence>
<evidence type="ECO:0000256" key="7">
    <source>
        <dbReference type="ARBA" id="ARBA00022839"/>
    </source>
</evidence>
<evidence type="ECO:0000256" key="1">
    <source>
        <dbReference type="ARBA" id="ARBA00001849"/>
    </source>
</evidence>
<dbReference type="InterPro" id="IPR050180">
    <property type="entry name" value="RNR_Ribonuclease"/>
</dbReference>
<dbReference type="Pfam" id="PF08206">
    <property type="entry name" value="OB_RNB"/>
    <property type="match status" value="1"/>
</dbReference>
<dbReference type="NCBIfam" id="TIGR00358">
    <property type="entry name" value="3_prime_RNase"/>
    <property type="match status" value="1"/>
</dbReference>
<dbReference type="InterPro" id="IPR001900">
    <property type="entry name" value="RNase_II/R"/>
</dbReference>